<comment type="caution">
    <text evidence="1">The sequence shown here is derived from an EMBL/GenBank/DDBJ whole genome shotgun (WGS) entry which is preliminary data.</text>
</comment>
<protein>
    <submittedName>
        <fullName evidence="1">Uncharacterized protein</fullName>
    </submittedName>
</protein>
<sequence>MTPVPGKYAAARCEAVYKNKTDFRKVVEINKKSLNDEYSAVCIIKGRAYAAPTTKNYAPQATAVCGCGERQPDRSAMMGLCSGDPPS</sequence>
<dbReference type="AlphaFoldDB" id="A0AAV4MR18"/>
<accession>A0AAV4MR18</accession>
<evidence type="ECO:0000313" key="1">
    <source>
        <dbReference type="EMBL" id="GIX73274.1"/>
    </source>
</evidence>
<reference evidence="1 2" key="1">
    <citation type="submission" date="2021-06" db="EMBL/GenBank/DDBJ databases">
        <title>Caerostris darwini draft genome.</title>
        <authorList>
            <person name="Kono N."/>
            <person name="Arakawa K."/>
        </authorList>
    </citation>
    <scope>NUCLEOTIDE SEQUENCE [LARGE SCALE GENOMIC DNA]</scope>
</reference>
<keyword evidence="2" id="KW-1185">Reference proteome</keyword>
<name>A0AAV4MR18_9ARAC</name>
<dbReference type="Proteomes" id="UP001054837">
    <property type="component" value="Unassembled WGS sequence"/>
</dbReference>
<proteinExistence type="predicted"/>
<gene>
    <name evidence="1" type="ORF">CDAR_187501</name>
</gene>
<dbReference type="EMBL" id="BPLQ01000597">
    <property type="protein sequence ID" value="GIX73274.1"/>
    <property type="molecule type" value="Genomic_DNA"/>
</dbReference>
<evidence type="ECO:0000313" key="2">
    <source>
        <dbReference type="Proteomes" id="UP001054837"/>
    </source>
</evidence>
<organism evidence="1 2">
    <name type="scientific">Caerostris darwini</name>
    <dbReference type="NCBI Taxonomy" id="1538125"/>
    <lineage>
        <taxon>Eukaryota</taxon>
        <taxon>Metazoa</taxon>
        <taxon>Ecdysozoa</taxon>
        <taxon>Arthropoda</taxon>
        <taxon>Chelicerata</taxon>
        <taxon>Arachnida</taxon>
        <taxon>Araneae</taxon>
        <taxon>Araneomorphae</taxon>
        <taxon>Entelegynae</taxon>
        <taxon>Araneoidea</taxon>
        <taxon>Araneidae</taxon>
        <taxon>Caerostris</taxon>
    </lineage>
</organism>